<dbReference type="GO" id="GO:0006508">
    <property type="term" value="P:proteolysis"/>
    <property type="evidence" value="ECO:0007669"/>
    <property type="project" value="UniProtKB-KW"/>
</dbReference>
<feature type="domain" description="Peptidase S49" evidence="11">
    <location>
        <begin position="151"/>
        <end position="299"/>
    </location>
</feature>
<dbReference type="Proteomes" id="UP000228621">
    <property type="component" value="Unassembled WGS sequence"/>
</dbReference>
<protein>
    <submittedName>
        <fullName evidence="13">Protease SohB</fullName>
    </submittedName>
</protein>
<dbReference type="OrthoDB" id="5614232at2"/>
<keyword evidence="4 13" id="KW-0645">Protease</keyword>
<dbReference type="AlphaFoldDB" id="A0A2A5JKG9"/>
<accession>A0A2A5JKG9</accession>
<dbReference type="CDD" id="cd07023">
    <property type="entry name" value="S49_Sppa_N_C"/>
    <property type="match status" value="1"/>
</dbReference>
<evidence type="ECO:0000313" key="14">
    <source>
        <dbReference type="Proteomes" id="UP000228621"/>
    </source>
</evidence>
<evidence type="ECO:0000256" key="8">
    <source>
        <dbReference type="ARBA" id="ARBA00022989"/>
    </source>
</evidence>
<dbReference type="Gene3D" id="6.20.330.10">
    <property type="match status" value="1"/>
</dbReference>
<evidence type="ECO:0000259" key="11">
    <source>
        <dbReference type="Pfam" id="PF01343"/>
    </source>
</evidence>
<dbReference type="InterPro" id="IPR047272">
    <property type="entry name" value="S49_SppA_C"/>
</dbReference>
<evidence type="ECO:0000313" key="13">
    <source>
        <dbReference type="EMBL" id="PCK29932.1"/>
    </source>
</evidence>
<dbReference type="PANTHER" id="PTHR42987:SF4">
    <property type="entry name" value="PROTEASE SOHB-RELATED"/>
    <property type="match status" value="1"/>
</dbReference>
<dbReference type="RefSeq" id="WP_099643889.1">
    <property type="nucleotide sequence ID" value="NZ_NKHF01000101.1"/>
</dbReference>
<dbReference type="EMBL" id="NKHF01000101">
    <property type="protein sequence ID" value="PCK29932.1"/>
    <property type="molecule type" value="Genomic_DNA"/>
</dbReference>
<comment type="similarity">
    <text evidence="2">Belongs to the peptidase S49 family.</text>
</comment>
<dbReference type="GO" id="GO:0004252">
    <property type="term" value="F:serine-type endopeptidase activity"/>
    <property type="evidence" value="ECO:0007669"/>
    <property type="project" value="InterPro"/>
</dbReference>
<dbReference type="InterPro" id="IPR029045">
    <property type="entry name" value="ClpP/crotonase-like_dom_sf"/>
</dbReference>
<keyword evidence="14" id="KW-1185">Reference proteome</keyword>
<sequence length="341" mass="37386">MAFLFEYGLFLAKTVTIIFGIAVVIILVVGASQKPKSKKGEIEVTDLSDSLAQSKEQFLEQTLDKKALKARNKAQSKEQKSKDKNKEDTKNVFYIEFNGSMDAHEVSALREEINAILTIADKNTDQVIVSVESGGGVVHGYGLGASQLARIKQAGIPLTVCVDKVAASGGYMMACVADKIIAAPFAIIGSIGVIAQIPNFNRLLKKNNVDFEMVTAGEYKRTLTLFGENTDKGREKFKEEIEETHGLFKHFVADNRADLDIEKVATGEHWFGTQALALKLVDEISTSDDLLMSLNENHQLYKVAYKAKKGVAEKFGLQLGGAAERLTIKALSKLNLSRYFA</sequence>
<keyword evidence="8 10" id="KW-1133">Transmembrane helix</keyword>
<keyword evidence="3" id="KW-1003">Cell membrane</keyword>
<dbReference type="Gene3D" id="3.90.226.10">
    <property type="entry name" value="2-enoyl-CoA Hydratase, Chain A, domain 1"/>
    <property type="match status" value="1"/>
</dbReference>
<dbReference type="Pfam" id="PF01343">
    <property type="entry name" value="Peptidase_S49"/>
    <property type="match status" value="1"/>
</dbReference>
<feature type="domain" description="Peptidase S49 N-terminal proteobacteria" evidence="12">
    <location>
        <begin position="3"/>
        <end position="148"/>
    </location>
</feature>
<comment type="caution">
    <text evidence="13">The sequence shown here is derived from an EMBL/GenBank/DDBJ whole genome shotgun (WGS) entry which is preliminary data.</text>
</comment>
<evidence type="ECO:0000256" key="7">
    <source>
        <dbReference type="ARBA" id="ARBA00022825"/>
    </source>
</evidence>
<gene>
    <name evidence="13" type="ORF">CEX98_20465</name>
</gene>
<dbReference type="InterPro" id="IPR002142">
    <property type="entry name" value="Peptidase_S49"/>
</dbReference>
<evidence type="ECO:0000259" key="12">
    <source>
        <dbReference type="Pfam" id="PF08496"/>
    </source>
</evidence>
<evidence type="ECO:0000256" key="3">
    <source>
        <dbReference type="ARBA" id="ARBA00022475"/>
    </source>
</evidence>
<evidence type="ECO:0000256" key="4">
    <source>
        <dbReference type="ARBA" id="ARBA00022670"/>
    </source>
</evidence>
<dbReference type="PANTHER" id="PTHR42987">
    <property type="entry name" value="PEPTIDASE S49"/>
    <property type="match status" value="1"/>
</dbReference>
<evidence type="ECO:0000256" key="6">
    <source>
        <dbReference type="ARBA" id="ARBA00022801"/>
    </source>
</evidence>
<keyword evidence="7" id="KW-0720">Serine protease</keyword>
<dbReference type="GO" id="GO:0005886">
    <property type="term" value="C:plasma membrane"/>
    <property type="evidence" value="ECO:0007669"/>
    <property type="project" value="UniProtKB-SubCell"/>
</dbReference>
<name>A0A2A5JKG9_PSEO7</name>
<evidence type="ECO:0000256" key="2">
    <source>
        <dbReference type="ARBA" id="ARBA00008683"/>
    </source>
</evidence>
<feature type="transmembrane region" description="Helical" evidence="10">
    <location>
        <begin position="6"/>
        <end position="29"/>
    </location>
</feature>
<organism evidence="13 14">
    <name type="scientific">Pseudoalteromonas piscicida</name>
    <dbReference type="NCBI Taxonomy" id="43662"/>
    <lineage>
        <taxon>Bacteria</taxon>
        <taxon>Pseudomonadati</taxon>
        <taxon>Pseudomonadota</taxon>
        <taxon>Gammaproteobacteria</taxon>
        <taxon>Alteromonadales</taxon>
        <taxon>Pseudoalteromonadaceae</taxon>
        <taxon>Pseudoalteromonas</taxon>
    </lineage>
</organism>
<dbReference type="SUPFAM" id="SSF52096">
    <property type="entry name" value="ClpP/crotonase"/>
    <property type="match status" value="1"/>
</dbReference>
<keyword evidence="6" id="KW-0378">Hydrolase</keyword>
<comment type="subcellular location">
    <subcellularLocation>
        <location evidence="1">Cell membrane</location>
    </subcellularLocation>
</comment>
<keyword evidence="5 10" id="KW-0812">Transmembrane</keyword>
<evidence type="ECO:0000256" key="5">
    <source>
        <dbReference type="ARBA" id="ARBA00022692"/>
    </source>
</evidence>
<dbReference type="NCBIfam" id="NF008745">
    <property type="entry name" value="PRK11778.1"/>
    <property type="match status" value="1"/>
</dbReference>
<evidence type="ECO:0000256" key="10">
    <source>
        <dbReference type="SAM" id="Phobius"/>
    </source>
</evidence>
<reference evidence="14" key="1">
    <citation type="journal article" date="2019" name="Genome Announc.">
        <title>Draft Genome Sequence of Pseudoalteromonas piscicida Strain 36Y ROTHPW, an Hypersaline Seawater Isolate from the South Coast of Sonora, Mexico.</title>
        <authorList>
            <person name="Sanchez-Diaz R."/>
            <person name="Molina-Garza Z.J."/>
            <person name="Cruz-Suarez L.E."/>
            <person name="Selvin J."/>
            <person name="Kiran G.S."/>
            <person name="Ibarra-Gamez J.C."/>
            <person name="Gomez-Gil B."/>
            <person name="Galaviz-Silva L."/>
        </authorList>
    </citation>
    <scope>NUCLEOTIDE SEQUENCE [LARGE SCALE GENOMIC DNA]</scope>
    <source>
        <strain evidence="14">36Y_RITHPW</strain>
    </source>
</reference>
<dbReference type="Pfam" id="PF08496">
    <property type="entry name" value="Peptidase_S49_N"/>
    <property type="match status" value="1"/>
</dbReference>
<evidence type="ECO:0000256" key="1">
    <source>
        <dbReference type="ARBA" id="ARBA00004236"/>
    </source>
</evidence>
<proteinExistence type="inferred from homology"/>
<keyword evidence="9 10" id="KW-0472">Membrane</keyword>
<evidence type="ECO:0000256" key="9">
    <source>
        <dbReference type="ARBA" id="ARBA00023136"/>
    </source>
</evidence>
<dbReference type="InterPro" id="IPR013703">
    <property type="entry name" value="Peptidase_S49_N_proteobac"/>
</dbReference>